<dbReference type="InterPro" id="IPR053204">
    <property type="entry name" value="Oxopyrrolidines_Biosynth-assoc"/>
</dbReference>
<keyword evidence="3" id="KW-1185">Reference proteome</keyword>
<dbReference type="EMBL" id="KQ964245">
    <property type="protein sequence ID" value="KXJ97051.1"/>
    <property type="molecule type" value="Genomic_DNA"/>
</dbReference>
<dbReference type="InterPro" id="IPR022085">
    <property type="entry name" value="OpdG"/>
</dbReference>
<evidence type="ECO:0000256" key="1">
    <source>
        <dbReference type="SAM" id="SignalP"/>
    </source>
</evidence>
<reference evidence="3" key="1">
    <citation type="submission" date="2016-02" db="EMBL/GenBank/DDBJ databases">
        <title>Draft genome sequence of Microdochium bolleyi, a fungal endophyte of beachgrass.</title>
        <authorList>
            <consortium name="DOE Joint Genome Institute"/>
            <person name="David A.S."/>
            <person name="May G."/>
            <person name="Haridas S."/>
            <person name="Lim J."/>
            <person name="Wang M."/>
            <person name="Labutti K."/>
            <person name="Lipzen A."/>
            <person name="Barry K."/>
            <person name="Grigoriev I.V."/>
        </authorList>
    </citation>
    <scope>NUCLEOTIDE SEQUENCE [LARGE SCALE GENOMIC DNA]</scope>
    <source>
        <strain evidence="3">J235TASD1</strain>
    </source>
</reference>
<gene>
    <name evidence="2" type="ORF">Micbo1qcDRAFT_155805</name>
</gene>
<dbReference type="InParanoid" id="A0A136JIS7"/>
<feature type="signal peptide" evidence="1">
    <location>
        <begin position="1"/>
        <end position="19"/>
    </location>
</feature>
<dbReference type="Pfam" id="PF12311">
    <property type="entry name" value="DUF3632"/>
    <property type="match status" value="1"/>
</dbReference>
<dbReference type="PANTHER" id="PTHR38797:SF4">
    <property type="entry name" value="NUCLEAR PORE COMPLEX PROTEIN NUP85"/>
    <property type="match status" value="1"/>
</dbReference>
<evidence type="ECO:0000313" key="3">
    <source>
        <dbReference type="Proteomes" id="UP000070501"/>
    </source>
</evidence>
<dbReference type="PANTHER" id="PTHR38797">
    <property type="entry name" value="NUCLEAR PORE COMPLEX PROTEIN NUP85-RELATED"/>
    <property type="match status" value="1"/>
</dbReference>
<keyword evidence="1" id="KW-0732">Signal</keyword>
<dbReference type="OrthoDB" id="3350591at2759"/>
<feature type="chain" id="PRO_5007293808" evidence="1">
    <location>
        <begin position="20"/>
        <end position="323"/>
    </location>
</feature>
<protein>
    <submittedName>
        <fullName evidence="2">Uncharacterized protein</fullName>
    </submittedName>
</protein>
<accession>A0A136JIS7</accession>
<sequence length="323" mass="35754">MRSAVSIARFLPRIVTTAALFTATTPQPAHSLATHSYLHSTAGVMASSFTLQQKKISDGSFAILKDLVQSGDAPPRSAAQKAASAADAAINKANDKEPVDDGYLFQFWGDVFRAAEQAPSSDHPVLDKLVLFVRELSLQGNAEIKVWEKRIWKDLPVLGPALREKLDVPGESRDDKEQDKLNVEWVNFHAFAARLMAANVTDLSTHALWMLRDALEQELEAGSKEANREVLTATVWIEYAGPLLFEKVLWNPNPTLGDEDKRMLKAGPLYKGGPGLSSDRWLFWMKRFEEVAGKAVDGEAKAAALRTAKLMEVWAETRMKLPQ</sequence>
<organism evidence="2 3">
    <name type="scientific">Microdochium bolleyi</name>
    <dbReference type="NCBI Taxonomy" id="196109"/>
    <lineage>
        <taxon>Eukaryota</taxon>
        <taxon>Fungi</taxon>
        <taxon>Dikarya</taxon>
        <taxon>Ascomycota</taxon>
        <taxon>Pezizomycotina</taxon>
        <taxon>Sordariomycetes</taxon>
        <taxon>Xylariomycetidae</taxon>
        <taxon>Xylariales</taxon>
        <taxon>Microdochiaceae</taxon>
        <taxon>Microdochium</taxon>
    </lineage>
</organism>
<dbReference type="AlphaFoldDB" id="A0A136JIS7"/>
<proteinExistence type="predicted"/>
<evidence type="ECO:0000313" key="2">
    <source>
        <dbReference type="EMBL" id="KXJ97051.1"/>
    </source>
</evidence>
<name>A0A136JIS7_9PEZI</name>
<dbReference type="Proteomes" id="UP000070501">
    <property type="component" value="Unassembled WGS sequence"/>
</dbReference>
<dbReference type="STRING" id="196109.A0A136JIS7"/>